<dbReference type="SUPFAM" id="SSF57903">
    <property type="entry name" value="FYVE/PHD zinc finger"/>
    <property type="match status" value="2"/>
</dbReference>
<evidence type="ECO:0000256" key="6">
    <source>
        <dbReference type="SAM" id="MobiDB-lite"/>
    </source>
</evidence>
<dbReference type="PROSITE" id="PS51038">
    <property type="entry name" value="BAH"/>
    <property type="match status" value="1"/>
</dbReference>
<dbReference type="PANTHER" id="PTHR47672">
    <property type="entry name" value="E3 UBIQUITIN-PROTEIN LIGASE SNT2"/>
    <property type="match status" value="1"/>
</dbReference>
<feature type="region of interest" description="Disordered" evidence="6">
    <location>
        <begin position="325"/>
        <end position="370"/>
    </location>
</feature>
<feature type="region of interest" description="Disordered" evidence="6">
    <location>
        <begin position="778"/>
        <end position="799"/>
    </location>
</feature>
<dbReference type="CDD" id="cd15489">
    <property type="entry name" value="PHD_SF"/>
    <property type="match status" value="1"/>
</dbReference>
<dbReference type="InterPro" id="IPR001025">
    <property type="entry name" value="BAH_dom"/>
</dbReference>
<dbReference type="InterPro" id="IPR019787">
    <property type="entry name" value="Znf_PHD-finger"/>
</dbReference>
<dbReference type="GO" id="GO:0036205">
    <property type="term" value="P:histone catabolic process"/>
    <property type="evidence" value="ECO:0007669"/>
    <property type="project" value="TreeGrafter"/>
</dbReference>
<dbReference type="AlphaFoldDB" id="A0A9W8M2N2"/>
<dbReference type="InterPro" id="IPR001965">
    <property type="entry name" value="Znf_PHD"/>
</dbReference>
<dbReference type="EMBL" id="JANBUW010000007">
    <property type="protein sequence ID" value="KAJ2851892.1"/>
    <property type="molecule type" value="Genomic_DNA"/>
</dbReference>
<keyword evidence="1" id="KW-0479">Metal-binding</keyword>
<feature type="region of interest" description="Disordered" evidence="6">
    <location>
        <begin position="1"/>
        <end position="24"/>
    </location>
</feature>
<feature type="region of interest" description="Disordered" evidence="6">
    <location>
        <begin position="1075"/>
        <end position="1112"/>
    </location>
</feature>
<dbReference type="PROSITE" id="PS51156">
    <property type="entry name" value="ELM2"/>
    <property type="match status" value="1"/>
</dbReference>
<dbReference type="InterPro" id="IPR000949">
    <property type="entry name" value="ELM2_dom"/>
</dbReference>
<keyword evidence="3" id="KW-0862">Zinc</keyword>
<dbReference type="CDD" id="cd15497">
    <property type="entry name" value="PHD1_Snt2p_like"/>
    <property type="match status" value="1"/>
</dbReference>
<dbReference type="OrthoDB" id="336088at2759"/>
<evidence type="ECO:0000256" key="3">
    <source>
        <dbReference type="ARBA" id="ARBA00022833"/>
    </source>
</evidence>
<dbReference type="SMART" id="SM00249">
    <property type="entry name" value="PHD"/>
    <property type="match status" value="3"/>
</dbReference>
<dbReference type="SMART" id="SM00439">
    <property type="entry name" value="BAH"/>
    <property type="match status" value="1"/>
</dbReference>
<dbReference type="GO" id="GO:0004842">
    <property type="term" value="F:ubiquitin-protein transferase activity"/>
    <property type="evidence" value="ECO:0007669"/>
    <property type="project" value="TreeGrafter"/>
</dbReference>
<dbReference type="Gene3D" id="2.30.30.490">
    <property type="match status" value="1"/>
</dbReference>
<feature type="compositionally biased region" description="Basic and acidic residues" evidence="6">
    <location>
        <begin position="81"/>
        <end position="90"/>
    </location>
</feature>
<evidence type="ECO:0000259" key="8">
    <source>
        <dbReference type="PROSITE" id="PS51038"/>
    </source>
</evidence>
<evidence type="ECO:0000256" key="1">
    <source>
        <dbReference type="ARBA" id="ARBA00022723"/>
    </source>
</evidence>
<feature type="region of interest" description="Disordered" evidence="6">
    <location>
        <begin position="467"/>
        <end position="503"/>
    </location>
</feature>
<dbReference type="Proteomes" id="UP001139887">
    <property type="component" value="Unassembled WGS sequence"/>
</dbReference>
<dbReference type="Gene3D" id="3.30.40.10">
    <property type="entry name" value="Zinc/RING finger domain, C3HC4 (zinc finger)"/>
    <property type="match status" value="3"/>
</dbReference>
<evidence type="ECO:0000313" key="11">
    <source>
        <dbReference type="Proteomes" id="UP001139887"/>
    </source>
</evidence>
<organism evidence="10 11">
    <name type="scientific">Coemansia brasiliensis</name>
    <dbReference type="NCBI Taxonomy" id="2650707"/>
    <lineage>
        <taxon>Eukaryota</taxon>
        <taxon>Fungi</taxon>
        <taxon>Fungi incertae sedis</taxon>
        <taxon>Zoopagomycota</taxon>
        <taxon>Kickxellomycotina</taxon>
        <taxon>Kickxellomycetes</taxon>
        <taxon>Kickxellales</taxon>
        <taxon>Kickxellaceae</taxon>
        <taxon>Coemansia</taxon>
    </lineage>
</organism>
<feature type="compositionally biased region" description="Low complexity" evidence="6">
    <location>
        <begin position="289"/>
        <end position="303"/>
    </location>
</feature>
<dbReference type="PANTHER" id="PTHR47672:SF1">
    <property type="entry name" value="E3 UBIQUITIN-PROTEIN LIGASE SNT2"/>
    <property type="match status" value="1"/>
</dbReference>
<keyword evidence="4" id="KW-0539">Nucleus</keyword>
<sequence>MSRHLPLSNSETLPPPPASVTIGDGTTVSVDEYVYLQSEYPEEPYYIGRVMEFVYVPRVRKPKPLLSTGSIQKQLAGRLAAGDRDKERETTPTPAATPDTTAQLRVRLAWLQRPRDLPLTRVRAKDARLLVATMHTDINPVSAIRGKCFVRHVSEISDMNAWKAQPDHYHYSQLFDRYSTRLYDIVPVSQIRNAPQEVLQKLRDTYEFIFAETQKINDLVSTRRACTVCAKWCSISESVKCSLCDRHYHLQCLDPPPTRKPAKGYGWQCAACLRRIQEQRARSSEEAGNDSASSAASGNGTADTNDRKRITRNMAAEEMFGSLRSTSLGATPIGTPGAAGSSDNESRPGSKRLKLSHGDSRLYGDSGASPIPRPKNRGLWPFRYFGINTDIEDVLHDDERIYPRAVSRIGPKYQAIVPDMVSPSGAELDRQLVAARAKSKQAASKGKGSIMGKATIMEKTSSIGRSIAGQAGNSHHRWSRDGGVSGGGGGTARWHGKNAEQMDRTWDEIEQRRGSHDEQLFFRKPTTLPNEELDMYMEAIIPFLQRHFSEIQDFTLLDCQDAALHGLALHNYDVEEALISIPDCPEGYIRQRESGDLWSPDRLARFNECLREFGSNLQTVHEHMRESSRRAITLHYYLLRPTVLGKQLLEAYDNRSHAGQRRPNLGQGESAVNVHVEVASDAANSVANTPGSSPRLSGAAFDRPTLRCINCLSSHSTKWTSAPLDFVSYNTRSGKSSAARRVICDQCREFWQHYAMMPDQDVINSRKSHIYAHGTNTRNAHMRDEPRRPRGRPSLVPSLPKMRASESWTLSPCDVCRKSTDGNPELAPLMCRDCGVCVHYGCSGYPDGAVLNPKRWKCGICTNATNPTVSTNYACILCRKDPATHAGGLPQQMMWRTKGNNWVHPLCALATPETRLTFNHGNVIVTGTSTISHRSWTRGCCVCRRSGGAVPRCFQDGCDVGAHPTCVAPFAASGSEAADTALPAGLALRPTVNSSLNVEALLDDVNAFIANGGSIAVVVKCSSHRVETEDVAVDALDKFGRPVMEAAIASKVAKPAGTSRGSLLLSSVAQSQKLSSTPPLASTGEPEHPKHAINGDIKPRLPSPEPSPVLSQQPSAMTIELPSSVDSKAVVWSSAAENPLCSQCSATFSPIWWPFTSSTKAEMNGSSNVPVLCHRCYSAGSANVVRRNIASS</sequence>
<dbReference type="PROSITE" id="PS50016">
    <property type="entry name" value="ZF_PHD_2"/>
    <property type="match status" value="1"/>
</dbReference>
<evidence type="ECO:0000256" key="2">
    <source>
        <dbReference type="ARBA" id="ARBA00022771"/>
    </source>
</evidence>
<dbReference type="InterPro" id="IPR013083">
    <property type="entry name" value="Znf_RING/FYVE/PHD"/>
</dbReference>
<proteinExistence type="predicted"/>
<dbReference type="Pfam" id="PF13832">
    <property type="entry name" value="zf-HC5HC2H_2"/>
    <property type="match status" value="1"/>
</dbReference>
<dbReference type="CDD" id="cd15571">
    <property type="entry name" value="ePHD"/>
    <property type="match status" value="1"/>
</dbReference>
<feature type="compositionally biased region" description="Low complexity" evidence="6">
    <location>
        <begin position="329"/>
        <end position="340"/>
    </location>
</feature>
<name>A0A9W8M2N2_9FUNG</name>
<evidence type="ECO:0000256" key="5">
    <source>
        <dbReference type="PROSITE-ProRule" id="PRU00146"/>
    </source>
</evidence>
<feature type="region of interest" description="Disordered" evidence="6">
    <location>
        <begin position="76"/>
        <end position="99"/>
    </location>
</feature>
<evidence type="ECO:0000256" key="4">
    <source>
        <dbReference type="ARBA" id="ARBA00023242"/>
    </source>
</evidence>
<feature type="domain" description="PHD-type" evidence="7">
    <location>
        <begin position="223"/>
        <end position="275"/>
    </location>
</feature>
<reference evidence="10" key="1">
    <citation type="submission" date="2022-07" db="EMBL/GenBank/DDBJ databases">
        <title>Phylogenomic reconstructions and comparative analyses of Kickxellomycotina fungi.</title>
        <authorList>
            <person name="Reynolds N.K."/>
            <person name="Stajich J.E."/>
            <person name="Barry K."/>
            <person name="Grigoriev I.V."/>
            <person name="Crous P."/>
            <person name="Smith M.E."/>
        </authorList>
    </citation>
    <scope>NUCLEOTIDE SEQUENCE</scope>
    <source>
        <strain evidence="10">NRRL 1566</strain>
    </source>
</reference>
<feature type="region of interest" description="Disordered" evidence="6">
    <location>
        <begin position="281"/>
        <end position="307"/>
    </location>
</feature>
<dbReference type="GO" id="GO:0048189">
    <property type="term" value="C:Lid2 complex"/>
    <property type="evidence" value="ECO:0007669"/>
    <property type="project" value="TreeGrafter"/>
</dbReference>
<gene>
    <name evidence="10" type="primary">SNT2</name>
    <name evidence="10" type="ORF">IWW36_000665</name>
</gene>
<keyword evidence="2 5" id="KW-0863">Zinc-finger</keyword>
<dbReference type="InterPro" id="IPR011011">
    <property type="entry name" value="Znf_FYVE_PHD"/>
</dbReference>
<evidence type="ECO:0000313" key="10">
    <source>
        <dbReference type="EMBL" id="KAJ2851892.1"/>
    </source>
</evidence>
<dbReference type="InterPro" id="IPR043151">
    <property type="entry name" value="BAH_sf"/>
</dbReference>
<dbReference type="GO" id="GO:0003682">
    <property type="term" value="F:chromatin binding"/>
    <property type="evidence" value="ECO:0007669"/>
    <property type="project" value="InterPro"/>
</dbReference>
<evidence type="ECO:0000259" key="7">
    <source>
        <dbReference type="PROSITE" id="PS50016"/>
    </source>
</evidence>
<comment type="caution">
    <text evidence="10">The sequence shown here is derived from an EMBL/GenBank/DDBJ whole genome shotgun (WGS) entry which is preliminary data.</text>
</comment>
<dbReference type="Pfam" id="PF01426">
    <property type="entry name" value="BAH"/>
    <property type="match status" value="1"/>
</dbReference>
<dbReference type="Pfam" id="PF00628">
    <property type="entry name" value="PHD"/>
    <property type="match status" value="1"/>
</dbReference>
<feature type="domain" description="ELM2" evidence="9">
    <location>
        <begin position="405"/>
        <end position="585"/>
    </location>
</feature>
<dbReference type="PROSITE" id="PS01359">
    <property type="entry name" value="ZF_PHD_1"/>
    <property type="match status" value="1"/>
</dbReference>
<dbReference type="InterPro" id="IPR019786">
    <property type="entry name" value="Zinc_finger_PHD-type_CS"/>
</dbReference>
<keyword evidence="11" id="KW-1185">Reference proteome</keyword>
<dbReference type="InterPro" id="IPR029617">
    <property type="entry name" value="Snt2"/>
</dbReference>
<dbReference type="GO" id="GO:0008270">
    <property type="term" value="F:zinc ion binding"/>
    <property type="evidence" value="ECO:0007669"/>
    <property type="project" value="UniProtKB-KW"/>
</dbReference>
<protein>
    <submittedName>
        <fullName evidence="10">PHD type zinc finger protein with BAH domain-containing protein</fullName>
    </submittedName>
</protein>
<evidence type="ECO:0000259" key="9">
    <source>
        <dbReference type="PROSITE" id="PS51156"/>
    </source>
</evidence>
<accession>A0A9W8M2N2</accession>
<feature type="domain" description="BAH" evidence="8">
    <location>
        <begin position="26"/>
        <end position="186"/>
    </location>
</feature>